<keyword evidence="3" id="KW-1185">Reference proteome</keyword>
<evidence type="ECO:0000313" key="3">
    <source>
        <dbReference type="Proteomes" id="UP000250235"/>
    </source>
</evidence>
<reference evidence="2 3" key="1">
    <citation type="journal article" date="2015" name="Proc. Natl. Acad. Sci. U.S.A.">
        <title>The resurrection genome of Boea hygrometrica: A blueprint for survival of dehydration.</title>
        <authorList>
            <person name="Xiao L."/>
            <person name="Yang G."/>
            <person name="Zhang L."/>
            <person name="Yang X."/>
            <person name="Zhao S."/>
            <person name="Ji Z."/>
            <person name="Zhou Q."/>
            <person name="Hu M."/>
            <person name="Wang Y."/>
            <person name="Chen M."/>
            <person name="Xu Y."/>
            <person name="Jin H."/>
            <person name="Xiao X."/>
            <person name="Hu G."/>
            <person name="Bao F."/>
            <person name="Hu Y."/>
            <person name="Wan P."/>
            <person name="Li L."/>
            <person name="Deng X."/>
            <person name="Kuang T."/>
            <person name="Xiang C."/>
            <person name="Zhu J.K."/>
            <person name="Oliver M.J."/>
            <person name="He Y."/>
        </authorList>
    </citation>
    <scope>NUCLEOTIDE SEQUENCE [LARGE SCALE GENOMIC DNA]</scope>
    <source>
        <strain evidence="3">cv. XS01</strain>
    </source>
</reference>
<dbReference type="EMBL" id="KV014637">
    <property type="protein sequence ID" value="KZV21939.1"/>
    <property type="molecule type" value="Genomic_DNA"/>
</dbReference>
<evidence type="ECO:0000313" key="2">
    <source>
        <dbReference type="EMBL" id="KZV21939.1"/>
    </source>
</evidence>
<accession>A0A2Z7ARE1</accession>
<dbReference type="Proteomes" id="UP000250235">
    <property type="component" value="Unassembled WGS sequence"/>
</dbReference>
<feature type="region of interest" description="Disordered" evidence="1">
    <location>
        <begin position="171"/>
        <end position="201"/>
    </location>
</feature>
<name>A0A2Z7ARE1_9LAMI</name>
<sequence>MLATAGHVAHPAAQQLARSGATSGATSRDQHGRDARPACISYAASSARRRPTLGQSALLQRPASVPQSCNQCASMSRPSHDQHARMSRTMRDIARAHAAMASGGVPPPMAAAGGQLLRCLGDYLAGNSCLAPTGITRTPALHGRRRKIRQSGPRPDAILLRQPALEGLTRSARTDSPRNIGRNKFRRSGGGGGGVHRRRRRRGFWRRGETALRARFRVRLCSVLYNEA</sequence>
<evidence type="ECO:0000256" key="1">
    <source>
        <dbReference type="SAM" id="MobiDB-lite"/>
    </source>
</evidence>
<feature type="compositionally biased region" description="Polar residues" evidence="1">
    <location>
        <begin position="16"/>
        <end position="27"/>
    </location>
</feature>
<gene>
    <name evidence="2" type="ORF">F511_09812</name>
</gene>
<dbReference type="AlphaFoldDB" id="A0A2Z7ARE1"/>
<feature type="region of interest" description="Disordered" evidence="1">
    <location>
        <begin position="1"/>
        <end position="36"/>
    </location>
</feature>
<protein>
    <submittedName>
        <fullName evidence="2">Uncharacterized protein</fullName>
    </submittedName>
</protein>
<proteinExistence type="predicted"/>
<organism evidence="2 3">
    <name type="scientific">Dorcoceras hygrometricum</name>
    <dbReference type="NCBI Taxonomy" id="472368"/>
    <lineage>
        <taxon>Eukaryota</taxon>
        <taxon>Viridiplantae</taxon>
        <taxon>Streptophyta</taxon>
        <taxon>Embryophyta</taxon>
        <taxon>Tracheophyta</taxon>
        <taxon>Spermatophyta</taxon>
        <taxon>Magnoliopsida</taxon>
        <taxon>eudicotyledons</taxon>
        <taxon>Gunneridae</taxon>
        <taxon>Pentapetalae</taxon>
        <taxon>asterids</taxon>
        <taxon>lamiids</taxon>
        <taxon>Lamiales</taxon>
        <taxon>Gesneriaceae</taxon>
        <taxon>Didymocarpoideae</taxon>
        <taxon>Trichosporeae</taxon>
        <taxon>Loxocarpinae</taxon>
        <taxon>Dorcoceras</taxon>
    </lineage>
</organism>